<comment type="caution">
    <text evidence="4">The sequence shown here is derived from an EMBL/GenBank/DDBJ whole genome shotgun (WGS) entry which is preliminary data.</text>
</comment>
<dbReference type="Proteomes" id="UP000433876">
    <property type="component" value="Unassembled WGS sequence"/>
</dbReference>
<feature type="compositionally biased region" description="Polar residues" evidence="2">
    <location>
        <begin position="307"/>
        <end position="318"/>
    </location>
</feature>
<feature type="compositionally biased region" description="Basic and acidic residues" evidence="2">
    <location>
        <begin position="534"/>
        <end position="547"/>
    </location>
</feature>
<evidence type="ECO:0000256" key="1">
    <source>
        <dbReference type="PROSITE-ProRule" id="PRU00723"/>
    </source>
</evidence>
<dbReference type="EMBL" id="NMPR01000078">
    <property type="protein sequence ID" value="KAA8631399.1"/>
    <property type="molecule type" value="Genomic_DNA"/>
</dbReference>
<reference evidence="4 5" key="1">
    <citation type="submission" date="2017-07" db="EMBL/GenBank/DDBJ databases">
        <title>Genome sequence of the Sordaria macrospora wild type strain R19027.</title>
        <authorList>
            <person name="Nowrousian M."/>
            <person name="Teichert I."/>
            <person name="Kueck U."/>
        </authorList>
    </citation>
    <scope>NUCLEOTIDE SEQUENCE [LARGE SCALE GENOMIC DNA]</scope>
    <source>
        <strain evidence="4 5">R19027</strain>
        <tissue evidence="4">Mycelium</tissue>
    </source>
</reference>
<feature type="zinc finger region" description="C3H1-type" evidence="1">
    <location>
        <begin position="245"/>
        <end position="274"/>
    </location>
</feature>
<sequence>MEPSQNSPINEIPKPHSPIAIKRRDLNTHWRLQRGSPVSSPMSMDFAPTPPRDQSATDVNNNSEESSPEWEQSRHTAIVATRPHPRKELVSHTHGPLTQNTRDFLGRQMVQQYEEAERAQQAHHNARGPQYPHQFYAYAYDRGNGCYTRLIPADMLPPLVGVPAYETDISRLFVVELPQALDANERNTNVKPVQAQVAQKDAVQSQIDQIVLASNSPSANSTSLTHHQSAAAYLTPPPLHGQGPKRAKIFCDKWVHEGTCAFTQQGCKYKHEMPYDRATQHMLGLFHGLPAWYKRQQAELMRQRQVLTNGDESSTSKGSMDLSALRGGPRGRSLTTASGSPISRRGSVDQGSASGGSGDIMRTGGHSNNAATNSMGVKAFGGGGYQREKSSSPRELNNWRPSVGGGSSGPSRIPTGPQILSQGPCRFGPIGQPAQPQLRDPRGDPSIVNNYRRIEAPPGFPQHPHPYRLLPTTTTPDSSDNEGKDEGGPPGGGGAQVHVLQQQHHHHHQQQQQQQTKGGGNTAAHWKGPAYEDAETHWKWSRDTNQD</sequence>
<feature type="compositionally biased region" description="Polar residues" evidence="2">
    <location>
        <begin position="365"/>
        <end position="375"/>
    </location>
</feature>
<dbReference type="InterPro" id="IPR000571">
    <property type="entry name" value="Znf_CCCH"/>
</dbReference>
<dbReference type="GO" id="GO:0008270">
    <property type="term" value="F:zinc ion binding"/>
    <property type="evidence" value="ECO:0007669"/>
    <property type="project" value="UniProtKB-KW"/>
</dbReference>
<dbReference type="PROSITE" id="PS50103">
    <property type="entry name" value="ZF_C3H1"/>
    <property type="match status" value="1"/>
</dbReference>
<evidence type="ECO:0000256" key="2">
    <source>
        <dbReference type="SAM" id="MobiDB-lite"/>
    </source>
</evidence>
<organism evidence="4 5">
    <name type="scientific">Sordaria macrospora</name>
    <dbReference type="NCBI Taxonomy" id="5147"/>
    <lineage>
        <taxon>Eukaryota</taxon>
        <taxon>Fungi</taxon>
        <taxon>Dikarya</taxon>
        <taxon>Ascomycota</taxon>
        <taxon>Pezizomycotina</taxon>
        <taxon>Sordariomycetes</taxon>
        <taxon>Sordariomycetidae</taxon>
        <taxon>Sordariales</taxon>
        <taxon>Sordariaceae</taxon>
        <taxon>Sordaria</taxon>
    </lineage>
</organism>
<keyword evidence="1" id="KW-0862">Zinc</keyword>
<feature type="region of interest" description="Disordered" evidence="2">
    <location>
        <begin position="307"/>
        <end position="547"/>
    </location>
</feature>
<evidence type="ECO:0000259" key="3">
    <source>
        <dbReference type="PROSITE" id="PS50103"/>
    </source>
</evidence>
<protein>
    <recommendedName>
        <fullName evidence="3">C3H1-type domain-containing protein</fullName>
    </recommendedName>
</protein>
<accession>A0A8S8ZPM2</accession>
<dbReference type="AlphaFoldDB" id="A0A8S8ZPM2"/>
<keyword evidence="1" id="KW-0863">Zinc-finger</keyword>
<evidence type="ECO:0000313" key="4">
    <source>
        <dbReference type="EMBL" id="KAA8631399.1"/>
    </source>
</evidence>
<gene>
    <name evidence="4" type="ORF">SMACR_08381</name>
</gene>
<feature type="region of interest" description="Disordered" evidence="2">
    <location>
        <begin position="1"/>
        <end position="73"/>
    </location>
</feature>
<dbReference type="OMA" id="KHEMPYD"/>
<evidence type="ECO:0000313" key="5">
    <source>
        <dbReference type="Proteomes" id="UP000433876"/>
    </source>
</evidence>
<name>A0A8S8ZPM2_SORMA</name>
<keyword evidence="1" id="KW-0479">Metal-binding</keyword>
<dbReference type="VEuPathDB" id="FungiDB:SMAC_08381"/>
<proteinExistence type="predicted"/>
<feature type="domain" description="C3H1-type" evidence="3">
    <location>
        <begin position="245"/>
        <end position="274"/>
    </location>
</feature>